<dbReference type="InterPro" id="IPR036736">
    <property type="entry name" value="ACP-like_sf"/>
</dbReference>
<keyword evidence="4" id="KW-0511">Multifunctional enzyme</keyword>
<dbReference type="FunFam" id="1.10.1200.10:FF:000007">
    <property type="entry name" value="Probable polyketide synthase pks17"/>
    <property type="match status" value="1"/>
</dbReference>
<dbReference type="AlphaFoldDB" id="K7QSJ6"/>
<dbReference type="Pfam" id="PF08659">
    <property type="entry name" value="KR"/>
    <property type="match status" value="1"/>
</dbReference>
<dbReference type="PANTHER" id="PTHR43775">
    <property type="entry name" value="FATTY ACID SYNTHASE"/>
    <property type="match status" value="1"/>
</dbReference>
<dbReference type="Pfam" id="PF18369">
    <property type="entry name" value="PKS_DE"/>
    <property type="match status" value="1"/>
</dbReference>
<gene>
    <name evidence="6" type="primary">pyrA4</name>
</gene>
<evidence type="ECO:0000313" key="6">
    <source>
        <dbReference type="EMBL" id="AFV71329.1"/>
    </source>
</evidence>
<dbReference type="InterPro" id="IPR057326">
    <property type="entry name" value="KR_dom"/>
</dbReference>
<dbReference type="InterPro" id="IPR050091">
    <property type="entry name" value="PKS_NRPS_Biosynth_Enz"/>
</dbReference>
<dbReference type="InterPro" id="IPR020806">
    <property type="entry name" value="PKS_PP-bd"/>
</dbReference>
<dbReference type="Gene3D" id="1.10.1200.10">
    <property type="entry name" value="ACP-like"/>
    <property type="match status" value="1"/>
</dbReference>
<reference evidence="6" key="2">
    <citation type="journal article" date="2012" name="J. Am. Chem. Soc.">
        <title>Insights into pyrroindomycin biosynthesis reveal a uniform paradigm for tetramate/tetronate formation.</title>
        <authorList>
            <person name="Wu Q."/>
            <person name="Wu Z."/>
            <person name="Qu X."/>
            <person name="Liu W."/>
        </authorList>
    </citation>
    <scope>NUCLEOTIDE SEQUENCE</scope>
    <source>
        <strain evidence="6">NRRL 21084</strain>
    </source>
</reference>
<dbReference type="SUPFAM" id="SSF51735">
    <property type="entry name" value="NAD(P)-binding Rossmann-fold domains"/>
    <property type="match status" value="2"/>
</dbReference>
<dbReference type="GO" id="GO:0006633">
    <property type="term" value="P:fatty acid biosynthetic process"/>
    <property type="evidence" value="ECO:0007669"/>
    <property type="project" value="TreeGrafter"/>
</dbReference>
<dbReference type="CDD" id="cd08952">
    <property type="entry name" value="KR_1_SDR_x"/>
    <property type="match status" value="1"/>
</dbReference>
<dbReference type="InterPro" id="IPR006162">
    <property type="entry name" value="Ppantetheine_attach_site"/>
</dbReference>
<sequence>MDVTTYLEVGPGKALTNAILHTDAFPTTTTVEGFHQALANLYVTGTTPHLPKTITDLPTYPFQHQTYWLPQPTTDHPEFWEAVEQGTLPELLDVDPDRPLAEALPELARWRRRGRTPRYSIAWRPVEDAAEPELNGTWLILAPESETVAARQCEQALRKYGADVDVRTVDAATLDTRSLGDPDGIVSLLGLDESPSTEQEFVPAGAAATVALLQAGLGARLWALTRGAVSTGAEDDPAPRAVQAQVWGLGRVAALEQPERWGGLIDLPGEASEETWRQVARVLSRPYEDQVAVRQAGVLARRLVQARAQGPAAAFRPEGTVLVTGGTGAIGGRIARWFARNGAEHLVLLSRRGEAAPGAAELVAELRELGAEVTVRACDLASRAEVRAAVAEAPGRLTCVVHAAGVAQAASPLADLGVEEYARVVAGKVAGAVHLDEAVGDAPLAAFVLVSSVAGVWGSGGQGAYAAGNAFLDQLAAERRARGRTATSIAWGVWDGDGMGAADGAGDFLERRGIRAMDPDTAVTGMLRALERDETFVAVADMEWERFALGFTSARPSPLLAEIPGARVREPDAGETGDRFGERMAVLTSEERARTLLDLVRAEAANVLHLRSGGEVPDGRPFKELGFDSMTAVELRNRLNAATGLRLPASLIYDHPTPLALAEALRAEFAPAQASPTRDGLAALEQGVDELATEPALVARLEALLWKLRAESDEPDEGLEDASAEEVFALIDRELSGPADLSTTVGKSDGAER</sequence>
<organism evidence="6">
    <name type="scientific">Streptomyces rugosporus</name>
    <dbReference type="NCBI Taxonomy" id="295838"/>
    <lineage>
        <taxon>Bacteria</taxon>
        <taxon>Bacillati</taxon>
        <taxon>Actinomycetota</taxon>
        <taxon>Actinomycetes</taxon>
        <taxon>Kitasatosporales</taxon>
        <taxon>Streptomycetaceae</taxon>
        <taxon>Streptomyces</taxon>
    </lineage>
</organism>
<dbReference type="SMART" id="SM00822">
    <property type="entry name" value="PKS_KR"/>
    <property type="match status" value="1"/>
</dbReference>
<dbReference type="GO" id="GO:0004312">
    <property type="term" value="F:fatty acid synthase activity"/>
    <property type="evidence" value="ECO:0007669"/>
    <property type="project" value="TreeGrafter"/>
</dbReference>
<evidence type="ECO:0000256" key="1">
    <source>
        <dbReference type="ARBA" id="ARBA00022450"/>
    </source>
</evidence>
<dbReference type="PANTHER" id="PTHR43775:SF51">
    <property type="entry name" value="INACTIVE PHENOLPHTHIOCEROL SYNTHESIS POLYKETIDE SYNTHASE TYPE I PKS1-RELATED"/>
    <property type="match status" value="1"/>
</dbReference>
<evidence type="ECO:0000256" key="2">
    <source>
        <dbReference type="ARBA" id="ARBA00022553"/>
    </source>
</evidence>
<dbReference type="SUPFAM" id="SSF47336">
    <property type="entry name" value="ACP-like"/>
    <property type="match status" value="1"/>
</dbReference>
<keyword evidence="1" id="KW-0596">Phosphopantetheine</keyword>
<name>K7QSJ6_STRRG</name>
<evidence type="ECO:0000256" key="4">
    <source>
        <dbReference type="ARBA" id="ARBA00023268"/>
    </source>
</evidence>
<dbReference type="Gene3D" id="6.10.140.1830">
    <property type="match status" value="1"/>
</dbReference>
<dbReference type="Gene3D" id="3.40.50.720">
    <property type="entry name" value="NAD(P)-binding Rossmann-like Domain"/>
    <property type="match status" value="1"/>
</dbReference>
<dbReference type="PROSITE" id="PS50075">
    <property type="entry name" value="CARRIER"/>
    <property type="match status" value="1"/>
</dbReference>
<reference evidence="6" key="1">
    <citation type="journal article" date="2012" name="Chem. Biol.">
        <title>Quartromicin biosynthesis: two alternative polyketide chains produced by one polyketide synthase assembly line.</title>
        <authorList>
            <person name="He H.Y."/>
            <person name="Pan H.X."/>
            <person name="Wu L.F."/>
            <person name="Zhang B.B."/>
            <person name="Chai H.B."/>
            <person name="Liu W."/>
            <person name="Tang G.L."/>
        </authorList>
    </citation>
    <scope>NUCLEOTIDE SEQUENCE</scope>
    <source>
        <strain evidence="6">NRRL 21084</strain>
    </source>
</reference>
<dbReference type="PROSITE" id="PS00012">
    <property type="entry name" value="PHOSPHOPANTETHEINE"/>
    <property type="match status" value="1"/>
</dbReference>
<dbReference type="GO" id="GO:0017000">
    <property type="term" value="P:antibiotic biosynthetic process"/>
    <property type="evidence" value="ECO:0007669"/>
    <property type="project" value="UniProtKB-ARBA"/>
</dbReference>
<proteinExistence type="predicted"/>
<dbReference type="InterPro" id="IPR041618">
    <property type="entry name" value="PKS_DE"/>
</dbReference>
<dbReference type="SMART" id="SM00823">
    <property type="entry name" value="PKS_PP"/>
    <property type="match status" value="1"/>
</dbReference>
<protein>
    <submittedName>
        <fullName evidence="6">PyrA4</fullName>
    </submittedName>
</protein>
<keyword evidence="3" id="KW-0808">Transferase</keyword>
<dbReference type="GO" id="GO:0031177">
    <property type="term" value="F:phosphopantetheine binding"/>
    <property type="evidence" value="ECO:0007669"/>
    <property type="project" value="InterPro"/>
</dbReference>
<dbReference type="Gene3D" id="3.30.70.3290">
    <property type="match status" value="1"/>
</dbReference>
<evidence type="ECO:0000256" key="3">
    <source>
        <dbReference type="ARBA" id="ARBA00022679"/>
    </source>
</evidence>
<accession>K7QSJ6</accession>
<evidence type="ECO:0000259" key="5">
    <source>
        <dbReference type="PROSITE" id="PS50075"/>
    </source>
</evidence>
<dbReference type="Pfam" id="PF00550">
    <property type="entry name" value="PP-binding"/>
    <property type="match status" value="1"/>
</dbReference>
<dbReference type="SMART" id="SM01294">
    <property type="entry name" value="PKS_PP_betabranch"/>
    <property type="match status" value="1"/>
</dbReference>
<dbReference type="InterPro" id="IPR013968">
    <property type="entry name" value="PKS_KR"/>
</dbReference>
<dbReference type="InterPro" id="IPR036291">
    <property type="entry name" value="NAD(P)-bd_dom_sf"/>
</dbReference>
<keyword evidence="2" id="KW-0597">Phosphoprotein</keyword>
<dbReference type="InterPro" id="IPR009081">
    <property type="entry name" value="PP-bd_ACP"/>
</dbReference>
<feature type="domain" description="Carrier" evidence="5">
    <location>
        <begin position="591"/>
        <end position="669"/>
    </location>
</feature>
<dbReference type="EMBL" id="JX042309">
    <property type="protein sequence ID" value="AFV71329.1"/>
    <property type="molecule type" value="Genomic_DNA"/>
</dbReference>